<evidence type="ECO:0000259" key="4">
    <source>
        <dbReference type="Pfam" id="PF01965"/>
    </source>
</evidence>
<dbReference type="Proteomes" id="UP000199008">
    <property type="component" value="Unassembled WGS sequence"/>
</dbReference>
<proteinExistence type="inferred from homology"/>
<dbReference type="EMBL" id="FNFY01000003">
    <property type="protein sequence ID" value="SDK39947.1"/>
    <property type="molecule type" value="Genomic_DNA"/>
</dbReference>
<dbReference type="PANTHER" id="PTHR48094">
    <property type="entry name" value="PROTEIN/NUCLEIC ACID DEGLYCASE DJ-1-RELATED"/>
    <property type="match status" value="1"/>
</dbReference>
<organism evidence="5 6">
    <name type="scientific">Lacicoccus qingdaonensis</name>
    <dbReference type="NCBI Taxonomy" id="576118"/>
    <lineage>
        <taxon>Bacteria</taxon>
        <taxon>Bacillati</taxon>
        <taxon>Bacillota</taxon>
        <taxon>Bacilli</taxon>
        <taxon>Bacillales</taxon>
        <taxon>Salinicoccaceae</taxon>
        <taxon>Lacicoccus</taxon>
    </lineage>
</organism>
<gene>
    <name evidence="5" type="ORF">SAMN05216216_10314</name>
</gene>
<keyword evidence="5" id="KW-0378">Hydrolase</keyword>
<dbReference type="InterPro" id="IPR002818">
    <property type="entry name" value="DJ-1/PfpI"/>
</dbReference>
<evidence type="ECO:0000313" key="6">
    <source>
        <dbReference type="Proteomes" id="UP000199008"/>
    </source>
</evidence>
<sequence>MERRVVINMSKSVLIVVTNHDRIAGNKDRPTGVWLSEAAEPYIAFQSAGFKVDIASPKGGNVPIDPNSVENGNDDERFTEVTKILQQTERLGDLVYEGYDAILFAGGHGAMYDFPGNADIQNIMAYFKDDGRIISAVCHGPAAFADAKTKDGKHLVDGIKLTGFTNVEEKAMDLTEEMPFLLQSKLEENGAGFVEGREMEENVVSSGNFVTGQNPASAQGVAEAVINRLK</sequence>
<comment type="similarity">
    <text evidence="3">Belongs to the peptidase C56 family. HSP31-like subfamily.</text>
</comment>
<dbReference type="SUPFAM" id="SSF52317">
    <property type="entry name" value="Class I glutamine amidotransferase-like"/>
    <property type="match status" value="1"/>
</dbReference>
<dbReference type="GO" id="GO:0019172">
    <property type="term" value="F:glyoxalase III activity"/>
    <property type="evidence" value="ECO:0007669"/>
    <property type="project" value="TreeGrafter"/>
</dbReference>
<reference evidence="6" key="1">
    <citation type="submission" date="2016-10" db="EMBL/GenBank/DDBJ databases">
        <authorList>
            <person name="Varghese N."/>
            <person name="Submissions S."/>
        </authorList>
    </citation>
    <scope>NUCLEOTIDE SEQUENCE [LARGE SCALE GENOMIC DNA]</scope>
    <source>
        <strain evidence="6">CGMCC 1.8895</strain>
    </source>
</reference>
<dbReference type="GO" id="GO:0005737">
    <property type="term" value="C:cytoplasm"/>
    <property type="evidence" value="ECO:0007669"/>
    <property type="project" value="TreeGrafter"/>
</dbReference>
<dbReference type="PANTHER" id="PTHR48094:SF11">
    <property type="entry name" value="GLUTATHIONE-INDEPENDENT GLYOXALASE HSP31-RELATED"/>
    <property type="match status" value="1"/>
</dbReference>
<evidence type="ECO:0000256" key="3">
    <source>
        <dbReference type="ARBA" id="ARBA00038493"/>
    </source>
</evidence>
<dbReference type="InterPro" id="IPR029062">
    <property type="entry name" value="Class_I_gatase-like"/>
</dbReference>
<keyword evidence="1" id="KW-0346">Stress response</keyword>
<dbReference type="CDD" id="cd03141">
    <property type="entry name" value="GATase1_Hsp31_like"/>
    <property type="match status" value="1"/>
</dbReference>
<feature type="domain" description="DJ-1/PfpI" evidence="4">
    <location>
        <begin position="36"/>
        <end position="226"/>
    </location>
</feature>
<name>A0A1G9BKI2_9BACL</name>
<evidence type="ECO:0000313" key="5">
    <source>
        <dbReference type="EMBL" id="SDK39947.1"/>
    </source>
</evidence>
<protein>
    <submittedName>
        <fullName evidence="5">Putative intracellular protease/amidase</fullName>
    </submittedName>
</protein>
<keyword evidence="5" id="KW-0645">Protease</keyword>
<keyword evidence="2" id="KW-0456">Lyase</keyword>
<evidence type="ECO:0000256" key="1">
    <source>
        <dbReference type="ARBA" id="ARBA00023016"/>
    </source>
</evidence>
<dbReference type="STRING" id="576118.SAMN05216216_10314"/>
<dbReference type="InterPro" id="IPR050325">
    <property type="entry name" value="Prot/Nucl_acid_deglycase"/>
</dbReference>
<keyword evidence="6" id="KW-1185">Reference proteome</keyword>
<dbReference type="GO" id="GO:0019243">
    <property type="term" value="P:methylglyoxal catabolic process to D-lactate via S-lactoyl-glutathione"/>
    <property type="evidence" value="ECO:0007669"/>
    <property type="project" value="TreeGrafter"/>
</dbReference>
<dbReference type="Pfam" id="PF01965">
    <property type="entry name" value="DJ-1_PfpI"/>
    <property type="match status" value="1"/>
</dbReference>
<evidence type="ECO:0000256" key="2">
    <source>
        <dbReference type="ARBA" id="ARBA00023239"/>
    </source>
</evidence>
<dbReference type="AlphaFoldDB" id="A0A1G9BKI2"/>
<dbReference type="GO" id="GO:0008233">
    <property type="term" value="F:peptidase activity"/>
    <property type="evidence" value="ECO:0007669"/>
    <property type="project" value="UniProtKB-KW"/>
</dbReference>
<dbReference type="Gene3D" id="3.40.50.880">
    <property type="match status" value="1"/>
</dbReference>
<accession>A0A1G9BKI2</accession>
<dbReference type="GO" id="GO:0006508">
    <property type="term" value="P:proteolysis"/>
    <property type="evidence" value="ECO:0007669"/>
    <property type="project" value="UniProtKB-KW"/>
</dbReference>